<comment type="caution">
    <text evidence="1">The sequence shown here is derived from an EMBL/GenBank/DDBJ whole genome shotgun (WGS) entry which is preliminary data.</text>
</comment>
<dbReference type="OrthoDB" id="129336at2759"/>
<sequence>MVSRWTEHSTKTKLESATTKYVSQLQRLKSLRTEQAVQQQTIISVEEFQEFVKRNSVDDPAVRAKLVIKGRVVWSSFCVVKTGDLARIHFVDLQAEELLNAM</sequence>
<gene>
    <name evidence="1" type="ORF">PHMEG_0005302</name>
</gene>
<keyword evidence="2" id="KW-1185">Reference proteome</keyword>
<evidence type="ECO:0000313" key="1">
    <source>
        <dbReference type="EMBL" id="OWZ20303.1"/>
    </source>
</evidence>
<protein>
    <submittedName>
        <fullName evidence="1">Uncharacterized protein</fullName>
    </submittedName>
</protein>
<proteinExistence type="predicted"/>
<dbReference type="EMBL" id="NBNE01000339">
    <property type="protein sequence ID" value="OWZ20303.1"/>
    <property type="molecule type" value="Genomic_DNA"/>
</dbReference>
<dbReference type="Proteomes" id="UP000198211">
    <property type="component" value="Unassembled WGS sequence"/>
</dbReference>
<dbReference type="AlphaFoldDB" id="A0A225WRM0"/>
<accession>A0A225WRM0</accession>
<evidence type="ECO:0000313" key="2">
    <source>
        <dbReference type="Proteomes" id="UP000198211"/>
    </source>
</evidence>
<name>A0A225WRM0_9STRA</name>
<organism evidence="1 2">
    <name type="scientific">Phytophthora megakarya</name>
    <dbReference type="NCBI Taxonomy" id="4795"/>
    <lineage>
        <taxon>Eukaryota</taxon>
        <taxon>Sar</taxon>
        <taxon>Stramenopiles</taxon>
        <taxon>Oomycota</taxon>
        <taxon>Peronosporomycetes</taxon>
        <taxon>Peronosporales</taxon>
        <taxon>Peronosporaceae</taxon>
        <taxon>Phytophthora</taxon>
    </lineage>
</organism>
<reference evidence="2" key="1">
    <citation type="submission" date="2017-03" db="EMBL/GenBank/DDBJ databases">
        <title>Phytopthora megakarya and P. palmivora, two closely related causual agents of cacao black pod achieved similar genome size and gene model numbers by different mechanisms.</title>
        <authorList>
            <person name="Ali S."/>
            <person name="Shao J."/>
            <person name="Larry D.J."/>
            <person name="Kronmiller B."/>
            <person name="Shen D."/>
            <person name="Strem M.D."/>
            <person name="Melnick R.L."/>
            <person name="Guiltinan M.J."/>
            <person name="Tyler B.M."/>
            <person name="Meinhardt L.W."/>
            <person name="Bailey B.A."/>
        </authorList>
    </citation>
    <scope>NUCLEOTIDE SEQUENCE [LARGE SCALE GENOMIC DNA]</scope>
    <source>
        <strain evidence="2">zdho120</strain>
    </source>
</reference>